<dbReference type="InterPro" id="IPR047857">
    <property type="entry name" value="Snurportin1_C"/>
</dbReference>
<evidence type="ECO:0000259" key="12">
    <source>
        <dbReference type="Pfam" id="PF21974"/>
    </source>
</evidence>
<feature type="domain" description="Snurportin-1 m3G cap-binding" evidence="12">
    <location>
        <begin position="104"/>
        <end position="274"/>
    </location>
</feature>
<comment type="function">
    <text evidence="1">Functions as an U snRNP-specific nuclear import adapter. Involved in the trimethylguanosine (m3G)-cap-dependent nuclear import of U snRNPs. Binds specifically to the terminal m3G-cap U snRNAs.</text>
</comment>
<dbReference type="Gene3D" id="3.30.470.30">
    <property type="entry name" value="DNA ligase/mRNA capping enzyme"/>
    <property type="match status" value="1"/>
</dbReference>
<evidence type="ECO:0000256" key="3">
    <source>
        <dbReference type="ARBA" id="ARBA00004496"/>
    </source>
</evidence>
<dbReference type="AlphaFoldDB" id="A0ABD1FEB7"/>
<dbReference type="EMBL" id="JBDJPC010000001">
    <property type="protein sequence ID" value="KAL1517611.1"/>
    <property type="molecule type" value="Genomic_DNA"/>
</dbReference>
<feature type="region of interest" description="Disordered" evidence="10">
    <location>
        <begin position="313"/>
        <end position="334"/>
    </location>
</feature>
<evidence type="ECO:0000256" key="4">
    <source>
        <dbReference type="ARBA" id="ARBA00007540"/>
    </source>
</evidence>
<evidence type="ECO:0000256" key="1">
    <source>
        <dbReference type="ARBA" id="ARBA00003975"/>
    </source>
</evidence>
<accession>A0ABD1FEB7</accession>
<organism evidence="13 14">
    <name type="scientific">Hypothenemus hampei</name>
    <name type="common">Coffee berry borer</name>
    <dbReference type="NCBI Taxonomy" id="57062"/>
    <lineage>
        <taxon>Eukaryota</taxon>
        <taxon>Metazoa</taxon>
        <taxon>Ecdysozoa</taxon>
        <taxon>Arthropoda</taxon>
        <taxon>Hexapoda</taxon>
        <taxon>Insecta</taxon>
        <taxon>Pterygota</taxon>
        <taxon>Neoptera</taxon>
        <taxon>Endopterygota</taxon>
        <taxon>Coleoptera</taxon>
        <taxon>Polyphaga</taxon>
        <taxon>Cucujiformia</taxon>
        <taxon>Curculionidae</taxon>
        <taxon>Scolytinae</taxon>
        <taxon>Hypothenemus</taxon>
    </lineage>
</organism>
<comment type="subcellular location">
    <subcellularLocation>
        <location evidence="3">Cytoplasm</location>
    </subcellularLocation>
    <subcellularLocation>
        <location evidence="2">Nucleus</location>
    </subcellularLocation>
</comment>
<evidence type="ECO:0000313" key="13">
    <source>
        <dbReference type="EMBL" id="KAL1517611.1"/>
    </source>
</evidence>
<evidence type="ECO:0000256" key="9">
    <source>
        <dbReference type="ARBA" id="ARBA00023242"/>
    </source>
</evidence>
<dbReference type="CDD" id="cd09232">
    <property type="entry name" value="Snurportin-1_C"/>
    <property type="match status" value="1"/>
</dbReference>
<keyword evidence="7" id="KW-0963">Cytoplasm</keyword>
<keyword evidence="6" id="KW-0813">Transport</keyword>
<name>A0ABD1FEB7_HYPHA</name>
<dbReference type="PANTHER" id="PTHR13403">
    <property type="entry name" value="SNURPORTIN1 RNUT1 PROTEIN RNA, U TRANSPORTER 1"/>
    <property type="match status" value="1"/>
</dbReference>
<keyword evidence="9" id="KW-0539">Nucleus</keyword>
<evidence type="ECO:0000256" key="5">
    <source>
        <dbReference type="ARBA" id="ARBA00016034"/>
    </source>
</evidence>
<evidence type="ECO:0000313" key="14">
    <source>
        <dbReference type="Proteomes" id="UP001566132"/>
    </source>
</evidence>
<evidence type="ECO:0000256" key="2">
    <source>
        <dbReference type="ARBA" id="ARBA00004123"/>
    </source>
</evidence>
<dbReference type="GO" id="GO:0003723">
    <property type="term" value="F:RNA binding"/>
    <property type="evidence" value="ECO:0007669"/>
    <property type="project" value="UniProtKB-KW"/>
</dbReference>
<keyword evidence="14" id="KW-1185">Reference proteome</keyword>
<dbReference type="Proteomes" id="UP001566132">
    <property type="component" value="Unassembled WGS sequence"/>
</dbReference>
<reference evidence="13 14" key="1">
    <citation type="submission" date="2024-05" db="EMBL/GenBank/DDBJ databases">
        <title>Genetic variation in Jamaican populations of the coffee berry borer (Hypothenemus hampei).</title>
        <authorList>
            <person name="Errbii M."/>
            <person name="Myrie A."/>
        </authorList>
    </citation>
    <scope>NUCLEOTIDE SEQUENCE [LARGE SCALE GENOMIC DNA]</scope>
    <source>
        <strain evidence="13">JA-Hopewell-2020-01-JO</strain>
        <tissue evidence="13">Whole body</tissue>
    </source>
</reference>
<sequence length="334" mass="39386">MFQEVASSLPKPTESSSSECVSEFAHLYKNYGKGPDLSQQERRNVLLKDQKESRHRIVDTHRDFSKVFLDDESDNIGETSNEQQCEEMEVDRENSIKREHSFFLMRSEWFTEVPPDLEDNWLVKLAPDGFRVLLIAKKNKTTLVNERGKVLMLKTHLPGGGLSRIRGLTVLDCIYSKTMKKIFILDCLYWNTMSMLDSETTFRFYWLKNQFDETTKLTETNKPHKLEAILFFPAEKSLIQQKVFESPPEYCSGVVFYHKELQYIFKQTPLLGWLYSYMLPEKLGIDIPNEILQRMPKGYQCLEKYLEEKNSRKDQYQPKFKDKRVEDSKNMDTM</sequence>
<gene>
    <name evidence="13" type="ORF">ABEB36_001352</name>
</gene>
<protein>
    <recommendedName>
        <fullName evidence="5">Snurportin-1</fullName>
    </recommendedName>
</protein>
<dbReference type="Pfam" id="PF11538">
    <property type="entry name" value="Snurportin1"/>
    <property type="match status" value="1"/>
</dbReference>
<evidence type="ECO:0000256" key="8">
    <source>
        <dbReference type="ARBA" id="ARBA00022884"/>
    </source>
</evidence>
<dbReference type="SUPFAM" id="SSF56091">
    <property type="entry name" value="DNA ligase/mRNA capping enzyme, catalytic domain"/>
    <property type="match status" value="1"/>
</dbReference>
<dbReference type="PANTHER" id="PTHR13403:SF6">
    <property type="entry name" value="SNURPORTIN-1"/>
    <property type="match status" value="1"/>
</dbReference>
<proteinExistence type="inferred from homology"/>
<evidence type="ECO:0000259" key="11">
    <source>
        <dbReference type="Pfam" id="PF11538"/>
    </source>
</evidence>
<dbReference type="GO" id="GO:0005634">
    <property type="term" value="C:nucleus"/>
    <property type="evidence" value="ECO:0007669"/>
    <property type="project" value="UniProtKB-SubCell"/>
</dbReference>
<evidence type="ECO:0000256" key="7">
    <source>
        <dbReference type="ARBA" id="ARBA00022490"/>
    </source>
</evidence>
<dbReference type="GO" id="GO:0005737">
    <property type="term" value="C:cytoplasm"/>
    <property type="evidence" value="ECO:0007669"/>
    <property type="project" value="UniProtKB-SubCell"/>
</dbReference>
<keyword evidence="8" id="KW-0694">RNA-binding</keyword>
<comment type="similarity">
    <text evidence="4">Belongs to the snurportin family.</text>
</comment>
<dbReference type="InterPro" id="IPR024721">
    <property type="entry name" value="Snurportin-1_N"/>
</dbReference>
<comment type="caution">
    <text evidence="13">The sequence shown here is derived from an EMBL/GenBank/DDBJ whole genome shotgun (WGS) entry which is preliminary data.</text>
</comment>
<dbReference type="InterPro" id="IPR017336">
    <property type="entry name" value="Snurportin-1"/>
</dbReference>
<evidence type="ECO:0000256" key="6">
    <source>
        <dbReference type="ARBA" id="ARBA00022448"/>
    </source>
</evidence>
<evidence type="ECO:0000256" key="10">
    <source>
        <dbReference type="SAM" id="MobiDB-lite"/>
    </source>
</evidence>
<dbReference type="Pfam" id="PF21974">
    <property type="entry name" value="SPN1_m3Gcap_bd"/>
    <property type="match status" value="1"/>
</dbReference>
<feature type="domain" description="Snurportin-1 N-terminal" evidence="11">
    <location>
        <begin position="28"/>
        <end position="62"/>
    </location>
</feature>